<proteinExistence type="inferred from homology"/>
<dbReference type="SUPFAM" id="SSF51126">
    <property type="entry name" value="Pectin lyase-like"/>
    <property type="match status" value="1"/>
</dbReference>
<dbReference type="InterPro" id="IPR012334">
    <property type="entry name" value="Pectin_lyas_fold"/>
</dbReference>
<evidence type="ECO:0000313" key="6">
    <source>
        <dbReference type="Proteomes" id="UP000306628"/>
    </source>
</evidence>
<keyword evidence="6" id="KW-1185">Reference proteome</keyword>
<feature type="domain" description="Pectate lyase" evidence="4">
    <location>
        <begin position="98"/>
        <end position="336"/>
    </location>
</feature>
<feature type="signal peptide" evidence="3">
    <location>
        <begin position="1"/>
        <end position="17"/>
    </location>
</feature>
<accession>A0A5S4GE31</accession>
<keyword evidence="1 2" id="KW-0456">Lyase</keyword>
<evidence type="ECO:0000256" key="2">
    <source>
        <dbReference type="RuleBase" id="RU361173"/>
    </source>
</evidence>
<dbReference type="GO" id="GO:0005576">
    <property type="term" value="C:extracellular region"/>
    <property type="evidence" value="ECO:0007669"/>
    <property type="project" value="UniProtKB-SubCell"/>
</dbReference>
<evidence type="ECO:0000256" key="3">
    <source>
        <dbReference type="SAM" id="SignalP"/>
    </source>
</evidence>
<evidence type="ECO:0000313" key="5">
    <source>
        <dbReference type="EMBL" id="TMR24340.1"/>
    </source>
</evidence>
<evidence type="ECO:0000259" key="4">
    <source>
        <dbReference type="SMART" id="SM00656"/>
    </source>
</evidence>
<sequence length="410" mass="43465">MQEAARLMHAVAALAVAAVTALTPAPDLGHQILASNDGWAAAEGGTTGGAAARHAVTVRTRDELAAAVAGDEPKIVYVEGAVTAPAKTCADYAAPGYSLPDYLDAYDPARWTGPASGPLEEARKASAAGQRRDVVIGIGANTTLIGRRGASLSGLALAVEQSDNVIIRNLAVHDAYDCFPGWSGGDWKTEYDNVMISESRHVWVDHVTLTDGDRPDQAEPYYFGARFLHHDGLLDVVRGSDLVTVSWSVFSGHDKSLLWGNTDNPEHDAGKLRVTLHHNALTGLNQRAPRVRHGQVHVYNNAYTVPAGSAYTYSWGVGVNSAIYAQNNTFRLPEGTSADKIIYRWGGNAIHEEGTLVNGRRVGVLAAYNAVNDPDLGGDVGWTPALHGRVDPAWAVAALVKARAGAGRLS</sequence>
<keyword evidence="2" id="KW-0964">Secreted</keyword>
<keyword evidence="2" id="KW-0119">Carbohydrate metabolism</keyword>
<evidence type="ECO:0000256" key="1">
    <source>
        <dbReference type="ARBA" id="ARBA00023239"/>
    </source>
</evidence>
<dbReference type="InterPro" id="IPR011050">
    <property type="entry name" value="Pectin_lyase_fold/virulence"/>
</dbReference>
<dbReference type="SMART" id="SM00656">
    <property type="entry name" value="Amb_all"/>
    <property type="match status" value="1"/>
</dbReference>
<dbReference type="AlphaFoldDB" id="A0A5S4GE31"/>
<keyword evidence="2" id="KW-0624">Polysaccharide degradation</keyword>
<dbReference type="Gene3D" id="2.160.20.10">
    <property type="entry name" value="Single-stranded right-handed beta-helix, Pectin lyase-like"/>
    <property type="match status" value="1"/>
</dbReference>
<dbReference type="OrthoDB" id="9804661at2"/>
<name>A0A5S4GE31_9ACTN</name>
<protein>
    <recommendedName>
        <fullName evidence="4">Pectate lyase domain-containing protein</fullName>
    </recommendedName>
</protein>
<dbReference type="GO" id="GO:0030570">
    <property type="term" value="F:pectate lyase activity"/>
    <property type="evidence" value="ECO:0007669"/>
    <property type="project" value="InterPro"/>
</dbReference>
<dbReference type="Pfam" id="PF00544">
    <property type="entry name" value="Pectate_lyase_4"/>
    <property type="match status" value="1"/>
</dbReference>
<reference evidence="5 6" key="1">
    <citation type="submission" date="2019-05" db="EMBL/GenBank/DDBJ databases">
        <title>Draft genome sequence of Nonomuraea zeae DSM 100528.</title>
        <authorList>
            <person name="Saricaoglu S."/>
            <person name="Isik K."/>
        </authorList>
    </citation>
    <scope>NUCLEOTIDE SEQUENCE [LARGE SCALE GENOMIC DNA]</scope>
    <source>
        <strain evidence="5 6">DSM 100528</strain>
    </source>
</reference>
<comment type="similarity">
    <text evidence="2">Belongs to the polysaccharide lyase 1 family.</text>
</comment>
<feature type="chain" id="PRO_5039158978" description="Pectate lyase domain-containing protein" evidence="3">
    <location>
        <begin position="18"/>
        <end position="410"/>
    </location>
</feature>
<dbReference type="InterPro" id="IPR002022">
    <property type="entry name" value="Pec_lyase"/>
</dbReference>
<dbReference type="PANTHER" id="PTHR31683">
    <property type="entry name" value="PECTATE LYASE 18-RELATED"/>
    <property type="match status" value="1"/>
</dbReference>
<dbReference type="Proteomes" id="UP000306628">
    <property type="component" value="Unassembled WGS sequence"/>
</dbReference>
<organism evidence="5 6">
    <name type="scientific">Nonomuraea zeae</name>
    <dbReference type="NCBI Taxonomy" id="1642303"/>
    <lineage>
        <taxon>Bacteria</taxon>
        <taxon>Bacillati</taxon>
        <taxon>Actinomycetota</taxon>
        <taxon>Actinomycetes</taxon>
        <taxon>Streptosporangiales</taxon>
        <taxon>Streptosporangiaceae</taxon>
        <taxon>Nonomuraea</taxon>
    </lineage>
</organism>
<comment type="subcellular location">
    <subcellularLocation>
        <location evidence="2">Secreted</location>
    </subcellularLocation>
</comment>
<dbReference type="GO" id="GO:0000272">
    <property type="term" value="P:polysaccharide catabolic process"/>
    <property type="evidence" value="ECO:0007669"/>
    <property type="project" value="UniProtKB-KW"/>
</dbReference>
<dbReference type="PANTHER" id="PTHR31683:SF18">
    <property type="entry name" value="PECTATE LYASE 21-RELATED"/>
    <property type="match status" value="1"/>
</dbReference>
<comment type="caution">
    <text evidence="5">The sequence shown here is derived from an EMBL/GenBank/DDBJ whole genome shotgun (WGS) entry which is preliminary data.</text>
</comment>
<dbReference type="InterPro" id="IPR045032">
    <property type="entry name" value="PEL"/>
</dbReference>
<gene>
    <name evidence="5" type="ORF">ETD85_46845</name>
</gene>
<dbReference type="EMBL" id="VCKX01000243">
    <property type="protein sequence ID" value="TMR24340.1"/>
    <property type="molecule type" value="Genomic_DNA"/>
</dbReference>
<keyword evidence="3" id="KW-0732">Signal</keyword>